<feature type="short sequence motif" description="DGA/G" evidence="4">
    <location>
        <begin position="201"/>
        <end position="203"/>
    </location>
</feature>
<feature type="active site" description="Proton acceptor" evidence="4">
    <location>
        <position position="201"/>
    </location>
</feature>
<dbReference type="PANTHER" id="PTHR14226:SF78">
    <property type="entry name" value="SLR0060 PROTEIN"/>
    <property type="match status" value="1"/>
</dbReference>
<keyword evidence="3 4" id="KW-0443">Lipid metabolism</keyword>
<dbReference type="Proteomes" id="UP001293718">
    <property type="component" value="Unassembled WGS sequence"/>
</dbReference>
<dbReference type="RefSeq" id="WP_066342126.1">
    <property type="nucleotide sequence ID" value="NZ_JAXOJX010000094.1"/>
</dbReference>
<evidence type="ECO:0000313" key="6">
    <source>
        <dbReference type="EMBL" id="MDZ5461050.1"/>
    </source>
</evidence>
<dbReference type="Gene3D" id="3.40.1090.10">
    <property type="entry name" value="Cytosolic phospholipase A2 catalytic domain"/>
    <property type="match status" value="2"/>
</dbReference>
<keyword evidence="1 4" id="KW-0378">Hydrolase</keyword>
<reference evidence="6 7" key="1">
    <citation type="submission" date="2023-11" db="EMBL/GenBank/DDBJ databases">
        <title>Draft genome of Azohydromonas lata strain H1 (DSM1123), a polyhydroxyalkanoate producer.</title>
        <authorList>
            <person name="Traversa D."/>
            <person name="D'Addabbo P."/>
            <person name="Pazzani C."/>
            <person name="Manzari C."/>
            <person name="Chiara M."/>
            <person name="Scrascia M."/>
        </authorList>
    </citation>
    <scope>NUCLEOTIDE SEQUENCE [LARGE SCALE GENOMIC DNA]</scope>
    <source>
        <strain evidence="6 7">H1</strain>
    </source>
</reference>
<organism evidence="6 7">
    <name type="scientific">Azohydromonas lata</name>
    <dbReference type="NCBI Taxonomy" id="45677"/>
    <lineage>
        <taxon>Bacteria</taxon>
        <taxon>Pseudomonadati</taxon>
        <taxon>Pseudomonadota</taxon>
        <taxon>Betaproteobacteria</taxon>
        <taxon>Burkholderiales</taxon>
        <taxon>Sphaerotilaceae</taxon>
        <taxon>Azohydromonas</taxon>
    </lineage>
</organism>
<dbReference type="SUPFAM" id="SSF52151">
    <property type="entry name" value="FabD/lysophospholipase-like"/>
    <property type="match status" value="1"/>
</dbReference>
<feature type="domain" description="PNPLA" evidence="5">
    <location>
        <begin position="11"/>
        <end position="214"/>
    </location>
</feature>
<evidence type="ECO:0000256" key="1">
    <source>
        <dbReference type="ARBA" id="ARBA00022801"/>
    </source>
</evidence>
<dbReference type="Pfam" id="PF01734">
    <property type="entry name" value="Patatin"/>
    <property type="match status" value="1"/>
</dbReference>
<gene>
    <name evidence="6" type="ORF">SM757_31185</name>
</gene>
<proteinExistence type="predicted"/>
<dbReference type="InterPro" id="IPR002641">
    <property type="entry name" value="PNPLA_dom"/>
</dbReference>
<comment type="caution">
    <text evidence="6">The sequence shown here is derived from an EMBL/GenBank/DDBJ whole genome shotgun (WGS) entry which is preliminary data.</text>
</comment>
<dbReference type="InterPro" id="IPR016035">
    <property type="entry name" value="Acyl_Trfase/lysoPLipase"/>
</dbReference>
<dbReference type="EMBL" id="JAXOJX010000094">
    <property type="protein sequence ID" value="MDZ5461050.1"/>
    <property type="molecule type" value="Genomic_DNA"/>
</dbReference>
<evidence type="ECO:0000256" key="2">
    <source>
        <dbReference type="ARBA" id="ARBA00022963"/>
    </source>
</evidence>
<protein>
    <submittedName>
        <fullName evidence="6">Patatin-like phospholipase family protein</fullName>
    </submittedName>
</protein>
<keyword evidence="2 4" id="KW-0442">Lipid degradation</keyword>
<evidence type="ECO:0000313" key="7">
    <source>
        <dbReference type="Proteomes" id="UP001293718"/>
    </source>
</evidence>
<feature type="short sequence motif" description="GXGXXG" evidence="4">
    <location>
        <begin position="15"/>
        <end position="20"/>
    </location>
</feature>
<accession>A0ABU5IQ77</accession>
<feature type="active site" description="Nucleophile" evidence="4">
    <location>
        <position position="45"/>
    </location>
</feature>
<evidence type="ECO:0000256" key="4">
    <source>
        <dbReference type="PROSITE-ProRule" id="PRU01161"/>
    </source>
</evidence>
<feature type="short sequence motif" description="GXSXG" evidence="4">
    <location>
        <begin position="43"/>
        <end position="47"/>
    </location>
</feature>
<evidence type="ECO:0000259" key="5">
    <source>
        <dbReference type="PROSITE" id="PS51635"/>
    </source>
</evidence>
<dbReference type="PROSITE" id="PS51635">
    <property type="entry name" value="PNPLA"/>
    <property type="match status" value="1"/>
</dbReference>
<keyword evidence="7" id="KW-1185">Reference proteome</keyword>
<sequence length="347" mass="37632">MSDVQPFALDLALQGGGSHGAFTWGVLDALLEDGTLRFAGISGTSAGALNAAVLATGLLRGGNEGARQALRAFWEDVSRAGRCFGALQPPALPGWTQPAPAPLWGWSPSDWFATWARSFSPYQLNPLGLNPLRDLVARHVDVAALQCVAPAPTLFVIATSVHTGQPRVFSGKTLTLDALMASTCLPHLFRAVEIDGEPYWDGGYVGNPSLWPLIYETPEADLLLVKINPLRRPATPQTALAIADRVSEIGFNSALVGEMRAIAFVQRLLAEERIERGRYKDLRLHMIADEGELAHLEAATKLDTSAAFLQSLFRMGHQAARRWLTRHRADLGVRATLDIEATFLAPR</sequence>
<name>A0ABU5IQ77_9BURK</name>
<dbReference type="PANTHER" id="PTHR14226">
    <property type="entry name" value="NEUROPATHY TARGET ESTERASE/SWISS CHEESE D.MELANOGASTER"/>
    <property type="match status" value="1"/>
</dbReference>
<dbReference type="InterPro" id="IPR050301">
    <property type="entry name" value="NTE"/>
</dbReference>
<evidence type="ECO:0000256" key="3">
    <source>
        <dbReference type="ARBA" id="ARBA00023098"/>
    </source>
</evidence>